<keyword evidence="3" id="KW-0560">Oxidoreductase</keyword>
<dbReference type="RefSeq" id="XP_064654760.1">
    <property type="nucleotide sequence ID" value="XM_064806944.1"/>
</dbReference>
<evidence type="ECO:0000256" key="2">
    <source>
        <dbReference type="ARBA" id="ARBA00022857"/>
    </source>
</evidence>
<comment type="similarity">
    <text evidence="1">Belongs to the short-chain dehydrogenases/reductases (SDR) family.</text>
</comment>
<evidence type="ECO:0000313" key="5">
    <source>
        <dbReference type="Proteomes" id="UP001337655"/>
    </source>
</evidence>
<dbReference type="InterPro" id="IPR002347">
    <property type="entry name" value="SDR_fam"/>
</dbReference>
<organism evidence="4 5">
    <name type="scientific">Saxophila tyrrhenica</name>
    <dbReference type="NCBI Taxonomy" id="1690608"/>
    <lineage>
        <taxon>Eukaryota</taxon>
        <taxon>Fungi</taxon>
        <taxon>Dikarya</taxon>
        <taxon>Ascomycota</taxon>
        <taxon>Pezizomycotina</taxon>
        <taxon>Dothideomycetes</taxon>
        <taxon>Dothideomycetidae</taxon>
        <taxon>Mycosphaerellales</taxon>
        <taxon>Extremaceae</taxon>
        <taxon>Saxophila</taxon>
    </lineage>
</organism>
<keyword evidence="5" id="KW-1185">Reference proteome</keyword>
<protein>
    <recommendedName>
        <fullName evidence="6">Oxidoreductase</fullName>
    </recommendedName>
</protein>
<dbReference type="InterPro" id="IPR020904">
    <property type="entry name" value="Sc_DH/Rdtase_CS"/>
</dbReference>
<dbReference type="SUPFAM" id="SSF51735">
    <property type="entry name" value="NAD(P)-binding Rossmann-fold domains"/>
    <property type="match status" value="1"/>
</dbReference>
<dbReference type="EMBL" id="JAVRRT010000019">
    <property type="protein sequence ID" value="KAK5164512.1"/>
    <property type="molecule type" value="Genomic_DNA"/>
</dbReference>
<dbReference type="GeneID" id="89931048"/>
<evidence type="ECO:0008006" key="6">
    <source>
        <dbReference type="Google" id="ProtNLM"/>
    </source>
</evidence>
<name>A0AAV9P0H3_9PEZI</name>
<dbReference type="Gene3D" id="3.40.50.720">
    <property type="entry name" value="NAD(P)-binding Rossmann-like Domain"/>
    <property type="match status" value="1"/>
</dbReference>
<evidence type="ECO:0000256" key="3">
    <source>
        <dbReference type="ARBA" id="ARBA00023002"/>
    </source>
</evidence>
<dbReference type="Pfam" id="PF00106">
    <property type="entry name" value="adh_short"/>
    <property type="match status" value="1"/>
</dbReference>
<evidence type="ECO:0000313" key="4">
    <source>
        <dbReference type="EMBL" id="KAK5164512.1"/>
    </source>
</evidence>
<dbReference type="PANTHER" id="PTHR24320">
    <property type="entry name" value="RETINOL DEHYDROGENASE"/>
    <property type="match status" value="1"/>
</dbReference>
<comment type="caution">
    <text evidence="4">The sequence shown here is derived from an EMBL/GenBank/DDBJ whole genome shotgun (WGS) entry which is preliminary data.</text>
</comment>
<dbReference type="InterPro" id="IPR036291">
    <property type="entry name" value="NAD(P)-bd_dom_sf"/>
</dbReference>
<proteinExistence type="inferred from homology"/>
<dbReference type="GO" id="GO:0016491">
    <property type="term" value="F:oxidoreductase activity"/>
    <property type="evidence" value="ECO:0007669"/>
    <property type="project" value="UniProtKB-KW"/>
</dbReference>
<dbReference type="PANTHER" id="PTHR24320:SF154">
    <property type="entry name" value="OXIDOREDUCTASE, SHORT-CHAIN DEHYDROGENASE_REDUCTASE FAMILY (AFU_ORTHOLOGUE AFUA_2G04560)"/>
    <property type="match status" value="1"/>
</dbReference>
<keyword evidence="2" id="KW-0521">NADP</keyword>
<reference evidence="4 5" key="1">
    <citation type="submission" date="2023-08" db="EMBL/GenBank/DDBJ databases">
        <title>Black Yeasts Isolated from many extreme environments.</title>
        <authorList>
            <person name="Coleine C."/>
            <person name="Stajich J.E."/>
            <person name="Selbmann L."/>
        </authorList>
    </citation>
    <scope>NUCLEOTIDE SEQUENCE [LARGE SCALE GENOMIC DNA]</scope>
    <source>
        <strain evidence="4 5">CCFEE 5935</strain>
    </source>
</reference>
<dbReference type="PROSITE" id="PS00061">
    <property type="entry name" value="ADH_SHORT"/>
    <property type="match status" value="1"/>
</dbReference>
<dbReference type="Proteomes" id="UP001337655">
    <property type="component" value="Unassembled WGS sequence"/>
</dbReference>
<evidence type="ECO:0000256" key="1">
    <source>
        <dbReference type="ARBA" id="ARBA00006484"/>
    </source>
</evidence>
<sequence length="313" mass="33655">MKYNPERDIPDLSGKVILITGGTAGIGKAAVFELAKHSPEQIYFTGRNAQAGAGIIAEAKQSSPRCAVTFIKCDLSASREDIRNSIQDQFKSSRLDILIANAGIMAVPPALGAEGFEIQFTSNYLGHAILLKLLRPLMVKTAKSSPDSDARLVMLSSFGHTVHLPGGIDFDSLRTPDAGTALQRYGQSKLADILLAKSMAKHYPQITSVSVHPGLVRTNLADNVEPSFMFSILTSLTWTPLYSSAEQGAYNALWAATAPKGSVENGAYYDPVGKKAGKKGQTSGLADAGRDKDLAERLWKWTEDELKGLEDLS</sequence>
<dbReference type="PRINTS" id="PR00081">
    <property type="entry name" value="GDHRDH"/>
</dbReference>
<accession>A0AAV9P0H3</accession>
<gene>
    <name evidence="4" type="ORF">LTR77_009718</name>
</gene>
<dbReference type="AlphaFoldDB" id="A0AAV9P0H3"/>